<feature type="region of interest" description="Disordered" evidence="1">
    <location>
        <begin position="389"/>
        <end position="421"/>
    </location>
</feature>
<dbReference type="PANTHER" id="PTHR18806">
    <property type="entry name" value="RBM25 PROTEIN"/>
    <property type="match status" value="1"/>
</dbReference>
<dbReference type="GO" id="GO:0003676">
    <property type="term" value="F:nucleic acid binding"/>
    <property type="evidence" value="ECO:0007669"/>
    <property type="project" value="InterPro"/>
</dbReference>
<dbReference type="InterPro" id="IPR002483">
    <property type="entry name" value="PWI_dom"/>
</dbReference>
<dbReference type="EMBL" id="JANBTX010000218">
    <property type="protein sequence ID" value="KAJ2684317.1"/>
    <property type="molecule type" value="Genomic_DNA"/>
</dbReference>
<dbReference type="AlphaFoldDB" id="A0A9W8GGA9"/>
<dbReference type="Gene3D" id="1.20.1390.10">
    <property type="entry name" value="PWI domain"/>
    <property type="match status" value="1"/>
</dbReference>
<evidence type="ECO:0000313" key="3">
    <source>
        <dbReference type="EMBL" id="KAJ2684317.1"/>
    </source>
</evidence>
<accession>A0A9W8GGA9</accession>
<feature type="compositionally biased region" description="Basic and acidic residues" evidence="1">
    <location>
        <begin position="259"/>
        <end position="269"/>
    </location>
</feature>
<evidence type="ECO:0000313" key="4">
    <source>
        <dbReference type="Proteomes" id="UP001151516"/>
    </source>
</evidence>
<evidence type="ECO:0000256" key="1">
    <source>
        <dbReference type="SAM" id="MobiDB-lite"/>
    </source>
</evidence>
<feature type="compositionally biased region" description="Polar residues" evidence="1">
    <location>
        <begin position="389"/>
        <end position="403"/>
    </location>
</feature>
<dbReference type="InterPro" id="IPR052768">
    <property type="entry name" value="RBM25"/>
</dbReference>
<name>A0A9W8GGA9_9FUNG</name>
<dbReference type="OrthoDB" id="6275295at2759"/>
<gene>
    <name evidence="3" type="ORF">IWW39_004975</name>
</gene>
<sequence length="540" mass="59709">MSQYQPPPLDSYDSQSAGAKRPPFAPALTAQHQPLLNPFGSPHSPPPPPSLRTEGASLDDLAVQQKLRTDDRPVVAFISGIASEIDDSRFLEILQACGKVNSWRRAFDSDDNPLTFGFCEFKSLEGVVCAFSVLPRAAWTGQGQGECARSSPQPKPLTVTVDRTMQRILDSHLSGAGPTPGVDKASEQAVLDAVTRIIQEPRALPEAGAEIRPVNRESTETETGAGAMVGGSSSHAFDGNTEFNLDTLTITKEIARHRLDSPEEGRQPESLEQQQPLTLGSEEDWEREQALIHRTRRYILAANDRESRLGKDLVERERRAETAALRELDRVEEMQRSRDSMSATLSKWDDSEEERLREHEYYRDRERWWHHRKAVRARELELDAIDQQEQTLGQRDKASSSPTGAKGPELADIGQCQPNTNDAAVRSARDGCLTGQTASEASDLSASAVGSLFAQSIEWDCVDEGFLRAKVEPAARGLLQEYIGEGADQEATDLAEFVIGHIRDRKSPQSLVKELEIVLVEEAQAFVGQLWRLLPSNSNK</sequence>
<dbReference type="PROSITE" id="PS51025">
    <property type="entry name" value="PWI"/>
    <property type="match status" value="1"/>
</dbReference>
<dbReference type="InterPro" id="IPR035979">
    <property type="entry name" value="RBD_domain_sf"/>
</dbReference>
<dbReference type="PANTHER" id="PTHR18806:SF4">
    <property type="entry name" value="RNA-BINDING PROTEIN 25"/>
    <property type="match status" value="1"/>
</dbReference>
<protein>
    <recommendedName>
        <fullName evidence="2">PWI domain-containing protein</fullName>
    </recommendedName>
</protein>
<feature type="domain" description="PWI" evidence="2">
    <location>
        <begin position="450"/>
        <end position="540"/>
    </location>
</feature>
<proteinExistence type="predicted"/>
<dbReference type="Pfam" id="PF01480">
    <property type="entry name" value="PWI"/>
    <property type="match status" value="1"/>
</dbReference>
<reference evidence="3" key="1">
    <citation type="submission" date="2022-07" db="EMBL/GenBank/DDBJ databases">
        <title>Phylogenomic reconstructions and comparative analyses of Kickxellomycotina fungi.</title>
        <authorList>
            <person name="Reynolds N.K."/>
            <person name="Stajich J.E."/>
            <person name="Barry K."/>
            <person name="Grigoriev I.V."/>
            <person name="Crous P."/>
            <person name="Smith M.E."/>
        </authorList>
    </citation>
    <scope>NUCLEOTIDE SEQUENCE</scope>
    <source>
        <strain evidence="3">CBS 109367</strain>
    </source>
</reference>
<organism evidence="3 4">
    <name type="scientific">Coemansia spiralis</name>
    <dbReference type="NCBI Taxonomy" id="417178"/>
    <lineage>
        <taxon>Eukaryota</taxon>
        <taxon>Fungi</taxon>
        <taxon>Fungi incertae sedis</taxon>
        <taxon>Zoopagomycota</taxon>
        <taxon>Kickxellomycotina</taxon>
        <taxon>Kickxellomycetes</taxon>
        <taxon>Kickxellales</taxon>
        <taxon>Kickxellaceae</taxon>
        <taxon>Coemansia</taxon>
    </lineage>
</organism>
<feature type="region of interest" description="Disordered" evidence="1">
    <location>
        <begin position="1"/>
        <end position="55"/>
    </location>
</feature>
<evidence type="ECO:0000259" key="2">
    <source>
        <dbReference type="PROSITE" id="PS51025"/>
    </source>
</evidence>
<dbReference type="SMART" id="SM00311">
    <property type="entry name" value="PWI"/>
    <property type="match status" value="1"/>
</dbReference>
<keyword evidence="4" id="KW-1185">Reference proteome</keyword>
<dbReference type="SUPFAM" id="SSF54928">
    <property type="entry name" value="RNA-binding domain, RBD"/>
    <property type="match status" value="1"/>
</dbReference>
<comment type="caution">
    <text evidence="3">The sequence shown here is derived from an EMBL/GenBank/DDBJ whole genome shotgun (WGS) entry which is preliminary data.</text>
</comment>
<dbReference type="Proteomes" id="UP001151516">
    <property type="component" value="Unassembled WGS sequence"/>
</dbReference>
<feature type="region of interest" description="Disordered" evidence="1">
    <location>
        <begin position="259"/>
        <end position="284"/>
    </location>
</feature>